<name>A0A921Z084_MANSE</name>
<dbReference type="InterPro" id="IPR013608">
    <property type="entry name" value="VWA_N"/>
</dbReference>
<dbReference type="EMBL" id="JH668364">
    <property type="protein sequence ID" value="KAG6448947.1"/>
    <property type="molecule type" value="Genomic_DNA"/>
</dbReference>
<dbReference type="Pfam" id="PF00092">
    <property type="entry name" value="VWA"/>
    <property type="match status" value="1"/>
</dbReference>
<dbReference type="PANTHER" id="PTHR10166:SF37">
    <property type="entry name" value="STOLID, ISOFORM H"/>
    <property type="match status" value="1"/>
</dbReference>
<dbReference type="PROSITE" id="PS50234">
    <property type="entry name" value="VWFA"/>
    <property type="match status" value="1"/>
</dbReference>
<evidence type="ECO:0000256" key="1">
    <source>
        <dbReference type="ARBA" id="ARBA00004479"/>
    </source>
</evidence>
<evidence type="ECO:0000256" key="3">
    <source>
        <dbReference type="ARBA" id="ARBA00022692"/>
    </source>
</evidence>
<evidence type="ECO:0000256" key="5">
    <source>
        <dbReference type="ARBA" id="ARBA00022729"/>
    </source>
</evidence>
<dbReference type="GO" id="GO:0046872">
    <property type="term" value="F:metal ion binding"/>
    <property type="evidence" value="ECO:0007669"/>
    <property type="project" value="UniProtKB-KW"/>
</dbReference>
<comment type="caution">
    <text evidence="13">The sequence shown here is derived from an EMBL/GenBank/DDBJ whole genome shotgun (WGS) entry which is preliminary data.</text>
</comment>
<evidence type="ECO:0000256" key="4">
    <source>
        <dbReference type="ARBA" id="ARBA00022723"/>
    </source>
</evidence>
<feature type="chain" id="PRO_5037916039" description="VWFA domain-containing protein" evidence="11">
    <location>
        <begin position="18"/>
        <end position="1318"/>
    </location>
</feature>
<dbReference type="Pfam" id="PF08473">
    <property type="entry name" value="VGCC_alpha2"/>
    <property type="match status" value="1"/>
</dbReference>
<dbReference type="GO" id="GO:0005891">
    <property type="term" value="C:voltage-gated calcium channel complex"/>
    <property type="evidence" value="ECO:0007669"/>
    <property type="project" value="TreeGrafter"/>
</dbReference>
<reference evidence="13" key="2">
    <citation type="submission" date="2020-12" db="EMBL/GenBank/DDBJ databases">
        <authorList>
            <person name="Kanost M."/>
        </authorList>
    </citation>
    <scope>NUCLEOTIDE SEQUENCE</scope>
</reference>
<keyword evidence="7" id="KW-1133">Transmembrane helix</keyword>
<keyword evidence="8" id="KW-0472">Membrane</keyword>
<feature type="domain" description="VWFA" evidence="12">
    <location>
        <begin position="311"/>
        <end position="498"/>
    </location>
</feature>
<accession>A0A921Z084</accession>
<evidence type="ECO:0000313" key="14">
    <source>
        <dbReference type="Proteomes" id="UP000791440"/>
    </source>
</evidence>
<protein>
    <recommendedName>
        <fullName evidence="12">VWFA domain-containing protein</fullName>
    </recommendedName>
</protein>
<keyword evidence="6" id="KW-0106">Calcium</keyword>
<keyword evidence="9" id="KW-1015">Disulfide bond</keyword>
<keyword evidence="4" id="KW-0479">Metal-binding</keyword>
<evidence type="ECO:0000256" key="2">
    <source>
        <dbReference type="ARBA" id="ARBA00022448"/>
    </source>
</evidence>
<reference evidence="13" key="1">
    <citation type="journal article" date="2016" name="Insect Biochem. Mol. Biol.">
        <title>Multifaceted biological insights from a draft genome sequence of the tobacco hornworm moth, Manduca sexta.</title>
        <authorList>
            <person name="Kanost M.R."/>
            <person name="Arrese E.L."/>
            <person name="Cao X."/>
            <person name="Chen Y.R."/>
            <person name="Chellapilla S."/>
            <person name="Goldsmith M.R."/>
            <person name="Grosse-Wilde E."/>
            <person name="Heckel D.G."/>
            <person name="Herndon N."/>
            <person name="Jiang H."/>
            <person name="Papanicolaou A."/>
            <person name="Qu J."/>
            <person name="Soulages J.L."/>
            <person name="Vogel H."/>
            <person name="Walters J."/>
            <person name="Waterhouse R.M."/>
            <person name="Ahn S.J."/>
            <person name="Almeida F.C."/>
            <person name="An C."/>
            <person name="Aqrawi P."/>
            <person name="Bretschneider A."/>
            <person name="Bryant W.B."/>
            <person name="Bucks S."/>
            <person name="Chao H."/>
            <person name="Chevignon G."/>
            <person name="Christen J.M."/>
            <person name="Clarke D.F."/>
            <person name="Dittmer N.T."/>
            <person name="Ferguson L.C.F."/>
            <person name="Garavelou S."/>
            <person name="Gordon K.H.J."/>
            <person name="Gunaratna R.T."/>
            <person name="Han Y."/>
            <person name="Hauser F."/>
            <person name="He Y."/>
            <person name="Heidel-Fischer H."/>
            <person name="Hirsh A."/>
            <person name="Hu Y."/>
            <person name="Jiang H."/>
            <person name="Kalra D."/>
            <person name="Klinner C."/>
            <person name="Konig C."/>
            <person name="Kovar C."/>
            <person name="Kroll A.R."/>
            <person name="Kuwar S.S."/>
            <person name="Lee S.L."/>
            <person name="Lehman R."/>
            <person name="Li K."/>
            <person name="Li Z."/>
            <person name="Liang H."/>
            <person name="Lovelace S."/>
            <person name="Lu Z."/>
            <person name="Mansfield J.H."/>
            <person name="McCulloch K.J."/>
            <person name="Mathew T."/>
            <person name="Morton B."/>
            <person name="Muzny D.M."/>
            <person name="Neunemann D."/>
            <person name="Ongeri F."/>
            <person name="Pauchet Y."/>
            <person name="Pu L.L."/>
            <person name="Pyrousis I."/>
            <person name="Rao X.J."/>
            <person name="Redding A."/>
            <person name="Roesel C."/>
            <person name="Sanchez-Gracia A."/>
            <person name="Schaack S."/>
            <person name="Shukla A."/>
            <person name="Tetreau G."/>
            <person name="Wang Y."/>
            <person name="Xiong G.H."/>
            <person name="Traut W."/>
            <person name="Walsh T.K."/>
            <person name="Worley K.C."/>
            <person name="Wu D."/>
            <person name="Wu W."/>
            <person name="Wu Y.Q."/>
            <person name="Zhang X."/>
            <person name="Zou Z."/>
            <person name="Zucker H."/>
            <person name="Briscoe A.D."/>
            <person name="Burmester T."/>
            <person name="Clem R.J."/>
            <person name="Feyereisen R."/>
            <person name="Grimmelikhuijzen C.J.P."/>
            <person name="Hamodrakas S.J."/>
            <person name="Hansson B.S."/>
            <person name="Huguet E."/>
            <person name="Jermiin L.S."/>
            <person name="Lan Q."/>
            <person name="Lehman H.K."/>
            <person name="Lorenzen M."/>
            <person name="Merzendorfer H."/>
            <person name="Michalopoulos I."/>
            <person name="Morton D.B."/>
            <person name="Muthukrishnan S."/>
            <person name="Oakeshott J.G."/>
            <person name="Palmer W."/>
            <person name="Park Y."/>
            <person name="Passarelli A.L."/>
            <person name="Rozas J."/>
            <person name="Schwartz L.M."/>
            <person name="Smith W."/>
            <person name="Southgate A."/>
            <person name="Vilcinskas A."/>
            <person name="Vogt R."/>
            <person name="Wang P."/>
            <person name="Werren J."/>
            <person name="Yu X.Q."/>
            <person name="Zhou J.J."/>
            <person name="Brown S.J."/>
            <person name="Scherer S.E."/>
            <person name="Richards S."/>
            <person name="Blissard G.W."/>
        </authorList>
    </citation>
    <scope>NUCLEOTIDE SEQUENCE</scope>
</reference>
<evidence type="ECO:0000256" key="9">
    <source>
        <dbReference type="ARBA" id="ARBA00023157"/>
    </source>
</evidence>
<evidence type="ECO:0000256" key="10">
    <source>
        <dbReference type="ARBA" id="ARBA00023180"/>
    </source>
</evidence>
<keyword evidence="2" id="KW-0813">Transport</keyword>
<dbReference type="GO" id="GO:0005245">
    <property type="term" value="F:voltage-gated calcium channel activity"/>
    <property type="evidence" value="ECO:0007669"/>
    <property type="project" value="TreeGrafter"/>
</dbReference>
<keyword evidence="14" id="KW-1185">Reference proteome</keyword>
<dbReference type="Pfam" id="PF08399">
    <property type="entry name" value="VWA_N"/>
    <property type="match status" value="1"/>
</dbReference>
<keyword evidence="5 11" id="KW-0732">Signal</keyword>
<proteinExistence type="predicted"/>
<evidence type="ECO:0000313" key="13">
    <source>
        <dbReference type="EMBL" id="KAG6448947.1"/>
    </source>
</evidence>
<dbReference type="InterPro" id="IPR051173">
    <property type="entry name" value="Ca_channel_alpha-2/delta"/>
</dbReference>
<dbReference type="InterPro" id="IPR013680">
    <property type="entry name" value="VDCC_a2/dsu"/>
</dbReference>
<sequence>MDLVFFTFILFISSIKSLQLKSSPLNKTLAEVKKKLEKHEEVLSEVIKHKTEVVPIKITNVTQVKITPPVAPKKSKSPPKMIPPELIQDWAIRISEKLLDNDRRVVRRDEILKGFSDIKIEVRNGTAIVNKMAGDLEELLLKRVKAAENIMRKAEELAKNTKPPPGEYVFDDSVDLDQVKKPDVVPDEAKDTQLPLNCSSLEKVSLKHNPHFDAQVSLDRSSVYVAREVFPCDPRVINHLYWSQGLLSTFQKNYAQDATTEFQYFCSAAGFLRHYPAALWKDMYKLELDTGDVYDCRLRPWYVNAEGAPRDVLILLDASGSMDNSSNQVIAEEFTLALLSALTDDDQVNVLRFNVVIQSPISCFNEKLVPANHVNSAAMMAALKFFPLTNLTDMDAVLRYSVDLLKKQRDTRDRPHSCQQAIVLLTDSMYENFTRLMQYLDPKNEIRLFVLWLHDIYGLRDNTKANADWLSCDRDGYFAELITHSDVTEQVMRILRVLERPLVAQRKERLRVYSDVYAHVEDPRRSEYHWKQKENEEQRFRYDELRKDKHKLLSPPQMYKDYMYQVDFDAKGYYYEGQDINYRLEISVSVPVFDSITVENITKELDEEKKRKSTRTYPVNRLLGVAGIDIPIDHLKLMLPYHQIGAGGSLLIVDHRGNIVLHDNVKPVFDGDILKPGYRTVDFLDLEQPGISHKPRHYPAEWLEFRKSLVINKEKGKMTLYGKNIFEDGLRATLELREYNWKRVLDHYTAVVVLPQHNRHHAVPEGKFTKEIAEEALKSLSKTEYAVHPDWLYCRHIDPSFDSREAEVLHFIRRRSDEPNFAMQKLKYTFSPFPPTLLKKTYQCNEELMARFCKEVLATDKWAKEHEETNTDRDCSKCELGSTTAFFASESGLTRWQPYHATSTHADPPAGSSWSRAPAEPWYRRASALPDTYIVHKPITPVRKLRTSFRNPPPLDTRSQWLTVAKTLGFPDKGIIGVAGYHLHPKHLIDLLSSVTSFPICEEEDEDKCVPRCDNVAWACVLVDEGGWVVARDKPEEEQRSEDEDDVTEHLATLYPTAMGALLNASVFELNWIHDYQGVCFPPKDEKSNFSPMMPSILRSLWHSAQLILRVTQELATFLLVLNSATRVSAETEKEKQKRRNRLWRDNEREKYESLYDDRVLINRTRFAACDRSRPFYQMQRTPKAMEMLKKPPKPCKWPLVGAIVPKTNLLLLAVYLKCPYKGRPIPDPLVNEQYLEVDEDAVGPDASSASKLACWRNREPLPARRAHAQCYPHHYSQEAGYRQCGPWLPNPEQDHSTRHALSSFLFVIILLLPLTFS</sequence>
<dbReference type="InterPro" id="IPR002035">
    <property type="entry name" value="VWF_A"/>
</dbReference>
<keyword evidence="3" id="KW-0812">Transmembrane</keyword>
<comment type="subcellular location">
    <subcellularLocation>
        <location evidence="1">Membrane</location>
        <topology evidence="1">Single-pass type I membrane protein</topology>
    </subcellularLocation>
</comment>
<evidence type="ECO:0000256" key="8">
    <source>
        <dbReference type="ARBA" id="ARBA00023136"/>
    </source>
</evidence>
<evidence type="ECO:0000256" key="11">
    <source>
        <dbReference type="SAM" id="SignalP"/>
    </source>
</evidence>
<dbReference type="Proteomes" id="UP000791440">
    <property type="component" value="Unassembled WGS sequence"/>
</dbReference>
<evidence type="ECO:0000259" key="12">
    <source>
        <dbReference type="PROSITE" id="PS50234"/>
    </source>
</evidence>
<evidence type="ECO:0000256" key="6">
    <source>
        <dbReference type="ARBA" id="ARBA00022837"/>
    </source>
</evidence>
<feature type="signal peptide" evidence="11">
    <location>
        <begin position="1"/>
        <end position="17"/>
    </location>
</feature>
<dbReference type="SMART" id="SM00327">
    <property type="entry name" value="VWA"/>
    <property type="match status" value="1"/>
</dbReference>
<keyword evidence="10" id="KW-0325">Glycoprotein</keyword>
<evidence type="ECO:0000256" key="7">
    <source>
        <dbReference type="ARBA" id="ARBA00022989"/>
    </source>
</evidence>
<gene>
    <name evidence="13" type="ORF">O3G_MSEX005792</name>
</gene>
<dbReference type="PANTHER" id="PTHR10166">
    <property type="entry name" value="VOLTAGE-DEPENDENT CALCIUM CHANNEL SUBUNIT ALPHA-2/DELTA-RELATED"/>
    <property type="match status" value="1"/>
</dbReference>
<organism evidence="13 14">
    <name type="scientific">Manduca sexta</name>
    <name type="common">Tobacco hawkmoth</name>
    <name type="synonym">Tobacco hornworm</name>
    <dbReference type="NCBI Taxonomy" id="7130"/>
    <lineage>
        <taxon>Eukaryota</taxon>
        <taxon>Metazoa</taxon>
        <taxon>Ecdysozoa</taxon>
        <taxon>Arthropoda</taxon>
        <taxon>Hexapoda</taxon>
        <taxon>Insecta</taxon>
        <taxon>Pterygota</taxon>
        <taxon>Neoptera</taxon>
        <taxon>Endopterygota</taxon>
        <taxon>Lepidoptera</taxon>
        <taxon>Glossata</taxon>
        <taxon>Ditrysia</taxon>
        <taxon>Bombycoidea</taxon>
        <taxon>Sphingidae</taxon>
        <taxon>Sphinginae</taxon>
        <taxon>Sphingini</taxon>
        <taxon>Manduca</taxon>
    </lineage>
</organism>